<dbReference type="SMART" id="SM00906">
    <property type="entry name" value="Fungal_trans"/>
    <property type="match status" value="1"/>
</dbReference>
<proteinExistence type="predicted"/>
<dbReference type="InParanoid" id="A0A409XW67"/>
<reference evidence="4 5" key="1">
    <citation type="journal article" date="2018" name="Evol. Lett.">
        <title>Horizontal gene cluster transfer increased hallucinogenic mushroom diversity.</title>
        <authorList>
            <person name="Reynolds H.T."/>
            <person name="Vijayakumar V."/>
            <person name="Gluck-Thaler E."/>
            <person name="Korotkin H.B."/>
            <person name="Matheny P.B."/>
            <person name="Slot J.C."/>
        </authorList>
    </citation>
    <scope>NUCLEOTIDE SEQUENCE [LARGE SCALE GENOMIC DNA]</scope>
    <source>
        <strain evidence="4 5">2631</strain>
    </source>
</reference>
<evidence type="ECO:0000256" key="1">
    <source>
        <dbReference type="ARBA" id="ARBA00023242"/>
    </source>
</evidence>
<name>A0A409XW67_PSICY</name>
<dbReference type="OrthoDB" id="4456959at2759"/>
<dbReference type="EMBL" id="NHYD01000168">
    <property type="protein sequence ID" value="PPQ94986.1"/>
    <property type="molecule type" value="Genomic_DNA"/>
</dbReference>
<dbReference type="GO" id="GO:0003700">
    <property type="term" value="F:DNA-binding transcription factor activity"/>
    <property type="evidence" value="ECO:0007669"/>
    <property type="project" value="InterPro"/>
</dbReference>
<evidence type="ECO:0000256" key="2">
    <source>
        <dbReference type="SAM" id="MobiDB-lite"/>
    </source>
</evidence>
<dbReference type="GO" id="GO:0003677">
    <property type="term" value="F:DNA binding"/>
    <property type="evidence" value="ECO:0007669"/>
    <property type="project" value="InterPro"/>
</dbReference>
<dbReference type="InterPro" id="IPR050987">
    <property type="entry name" value="AtrR-like"/>
</dbReference>
<dbReference type="GO" id="GO:0008270">
    <property type="term" value="F:zinc ion binding"/>
    <property type="evidence" value="ECO:0007669"/>
    <property type="project" value="InterPro"/>
</dbReference>
<evidence type="ECO:0000313" key="5">
    <source>
        <dbReference type="Proteomes" id="UP000283269"/>
    </source>
</evidence>
<dbReference type="PANTHER" id="PTHR46910:SF38">
    <property type="entry name" value="ZN(2)-C6 FUNGAL-TYPE DOMAIN-CONTAINING PROTEIN"/>
    <property type="match status" value="1"/>
</dbReference>
<feature type="region of interest" description="Disordered" evidence="2">
    <location>
        <begin position="480"/>
        <end position="506"/>
    </location>
</feature>
<evidence type="ECO:0000313" key="4">
    <source>
        <dbReference type="EMBL" id="PPQ94986.1"/>
    </source>
</evidence>
<comment type="caution">
    <text evidence="4">The sequence shown here is derived from an EMBL/GenBank/DDBJ whole genome shotgun (WGS) entry which is preliminary data.</text>
</comment>
<keyword evidence="5" id="KW-1185">Reference proteome</keyword>
<feature type="domain" description="Xylanolytic transcriptional activator regulatory" evidence="3">
    <location>
        <begin position="187"/>
        <end position="260"/>
    </location>
</feature>
<dbReference type="Pfam" id="PF04082">
    <property type="entry name" value="Fungal_trans"/>
    <property type="match status" value="1"/>
</dbReference>
<dbReference type="STRING" id="93625.A0A409XW67"/>
<dbReference type="InterPro" id="IPR007219">
    <property type="entry name" value="XnlR_reg_dom"/>
</dbReference>
<organism evidence="4 5">
    <name type="scientific">Psilocybe cyanescens</name>
    <dbReference type="NCBI Taxonomy" id="93625"/>
    <lineage>
        <taxon>Eukaryota</taxon>
        <taxon>Fungi</taxon>
        <taxon>Dikarya</taxon>
        <taxon>Basidiomycota</taxon>
        <taxon>Agaricomycotina</taxon>
        <taxon>Agaricomycetes</taxon>
        <taxon>Agaricomycetidae</taxon>
        <taxon>Agaricales</taxon>
        <taxon>Agaricineae</taxon>
        <taxon>Strophariaceae</taxon>
        <taxon>Psilocybe</taxon>
    </lineage>
</organism>
<dbReference type="CDD" id="cd12148">
    <property type="entry name" value="fungal_TF_MHR"/>
    <property type="match status" value="1"/>
</dbReference>
<keyword evidence="1" id="KW-0539">Nucleus</keyword>
<dbReference type="Proteomes" id="UP000283269">
    <property type="component" value="Unassembled WGS sequence"/>
</dbReference>
<protein>
    <recommendedName>
        <fullName evidence="3">Xylanolytic transcriptional activator regulatory domain-containing protein</fullName>
    </recommendedName>
</protein>
<sequence>MFFYDIHTRASNDSLCSVFALARQVSTIKGAITGVMTAPDPERYRRDIYWGIMPWELSYVTFSEASFVYPDNDLLESLVSLYFEKTNSLIPVLHHPTFMKSLAVGQHHWDPSFGMTVLLVCALGSKYSPDPRVLLHSDSSGLSSGWQYFSQVPVHRKLILSKTSVYDLQYFCLAAQYLFTSSLLQSSWNVLGMGLRYALELGAHRRKGFNEPPSVENELRKRAFWAIVCLERTASSLLGRPCAYPHETFDVDYPIECDDEYWVAEDPEKAFEQPAGKPCSITAFVYLIKLCEVLGFTLRTLYSNKKSRILSGFIGGEWEGRMVAALNSSMKEWRDSLPDYLHWDPQRQDSLFFNQLVNLHATYHYVDMQIHRQSLSKNSSLAASTSLERCTNAAMLCARILETGTTRGLCILPNTLVAAFTAGSILVLAILKREPGWIGGPGQEEKDFERCVNVLKECGRKWNLAGRFFDVLTEIGSMNEYPPMSSRKRPRQVSEADRQAHPRLRSSMRSISAHVASNTNASDLAALLVMPNNWDLQNLLLAEMGHPPGSTGESTENNFGMNAADYALPSISLLQTSNTAHTSNPSSGSDLYAAWSDILSSSTA</sequence>
<evidence type="ECO:0000259" key="3">
    <source>
        <dbReference type="SMART" id="SM00906"/>
    </source>
</evidence>
<accession>A0A409XW67</accession>
<gene>
    <name evidence="4" type="ORF">CVT25_003738</name>
</gene>
<dbReference type="GO" id="GO:0006351">
    <property type="term" value="P:DNA-templated transcription"/>
    <property type="evidence" value="ECO:0007669"/>
    <property type="project" value="InterPro"/>
</dbReference>
<dbReference type="AlphaFoldDB" id="A0A409XW67"/>
<dbReference type="PANTHER" id="PTHR46910">
    <property type="entry name" value="TRANSCRIPTION FACTOR PDR1"/>
    <property type="match status" value="1"/>
</dbReference>